<name>A6GGL4_9BACT</name>
<feature type="coiled-coil region" evidence="1">
    <location>
        <begin position="15"/>
        <end position="49"/>
    </location>
</feature>
<evidence type="ECO:0000313" key="4">
    <source>
        <dbReference type="Proteomes" id="UP000005801"/>
    </source>
</evidence>
<evidence type="ECO:0000256" key="1">
    <source>
        <dbReference type="SAM" id="Coils"/>
    </source>
</evidence>
<dbReference type="Proteomes" id="UP000005801">
    <property type="component" value="Unassembled WGS sequence"/>
</dbReference>
<dbReference type="RefSeq" id="WP_006975854.1">
    <property type="nucleotide sequence ID" value="NZ_ABCS01000108.1"/>
</dbReference>
<dbReference type="EMBL" id="ABCS01000108">
    <property type="protein sequence ID" value="EDM74974.1"/>
    <property type="molecule type" value="Genomic_DNA"/>
</dbReference>
<evidence type="ECO:0000256" key="2">
    <source>
        <dbReference type="SAM" id="MobiDB-lite"/>
    </source>
</evidence>
<keyword evidence="4" id="KW-1185">Reference proteome</keyword>
<dbReference type="AlphaFoldDB" id="A6GGL4"/>
<accession>A6GGL4</accession>
<evidence type="ECO:0000313" key="3">
    <source>
        <dbReference type="EMBL" id="EDM74974.1"/>
    </source>
</evidence>
<proteinExistence type="predicted"/>
<keyword evidence="1" id="KW-0175">Coiled coil</keyword>
<dbReference type="STRING" id="391625.PPSIR1_18987"/>
<protein>
    <submittedName>
        <fullName evidence="3">Uncharacterized protein</fullName>
    </submittedName>
</protein>
<reference evidence="3 4" key="1">
    <citation type="submission" date="2007-06" db="EMBL/GenBank/DDBJ databases">
        <authorList>
            <person name="Shimkets L."/>
            <person name="Ferriera S."/>
            <person name="Johnson J."/>
            <person name="Kravitz S."/>
            <person name="Beeson K."/>
            <person name="Sutton G."/>
            <person name="Rogers Y.-H."/>
            <person name="Friedman R."/>
            <person name="Frazier M."/>
            <person name="Venter J.C."/>
        </authorList>
    </citation>
    <scope>NUCLEOTIDE SEQUENCE [LARGE SCALE GENOMIC DNA]</scope>
    <source>
        <strain evidence="3 4">SIR-1</strain>
    </source>
</reference>
<comment type="caution">
    <text evidence="3">The sequence shown here is derived from an EMBL/GenBank/DDBJ whole genome shotgun (WGS) entry which is preliminary data.</text>
</comment>
<organism evidence="3 4">
    <name type="scientific">Plesiocystis pacifica SIR-1</name>
    <dbReference type="NCBI Taxonomy" id="391625"/>
    <lineage>
        <taxon>Bacteria</taxon>
        <taxon>Pseudomonadati</taxon>
        <taxon>Myxococcota</taxon>
        <taxon>Polyangia</taxon>
        <taxon>Nannocystales</taxon>
        <taxon>Nannocystaceae</taxon>
        <taxon>Plesiocystis</taxon>
    </lineage>
</organism>
<sequence length="316" mass="34092">MASLGCAPTGFEARLSSLEEEEAERRQRLDELEHQITRAELKVDHAKARVAYHDCKVTRATIDAKTVLYRAQCFQDISAHAQCVAENERDTAAGAALGCLLGVGAAVVTGGAAAPAALVGCGGGAALGYATREKCGDIPRCASQVNEMESLVLAEYGLTRAPTCTAPPELVLPERPEPPKPSAAEPEPRSRPVARRTVCADQRVEWIEFSAPPRKANGQAWDARGGAPDLTYLIRVEGGGTYESKRHEGLTWRHEPDRDIRVAPQQKVTIQLLDADLQSAENIGVFRSLVAIDTREPASLEDGEATARIKFQCVEE</sequence>
<feature type="region of interest" description="Disordered" evidence="2">
    <location>
        <begin position="169"/>
        <end position="195"/>
    </location>
</feature>
<gene>
    <name evidence="3" type="ORF">PPSIR1_18987</name>
</gene>
<dbReference type="OrthoDB" id="9834993at2"/>